<dbReference type="InterPro" id="IPR026960">
    <property type="entry name" value="RVT-Znf"/>
</dbReference>
<evidence type="ECO:0000259" key="1">
    <source>
        <dbReference type="Pfam" id="PF13966"/>
    </source>
</evidence>
<accession>A0A7J6VHM9</accession>
<evidence type="ECO:0000313" key="2">
    <source>
        <dbReference type="EMBL" id="KAF5183725.1"/>
    </source>
</evidence>
<evidence type="ECO:0000313" key="3">
    <source>
        <dbReference type="Proteomes" id="UP000554482"/>
    </source>
</evidence>
<dbReference type="Proteomes" id="UP000554482">
    <property type="component" value="Unassembled WGS sequence"/>
</dbReference>
<keyword evidence="3" id="KW-1185">Reference proteome</keyword>
<dbReference type="AlphaFoldDB" id="A0A7J6VHM9"/>
<dbReference type="OrthoDB" id="1743873at2759"/>
<feature type="domain" description="Reverse transcriptase zinc-binding" evidence="1">
    <location>
        <begin position="26"/>
        <end position="116"/>
    </location>
</feature>
<sequence length="139" mass="16188">MNSLGLVVFEEGEYLLQWKWDKYGVFSVKTMYDQLKRREPFLAATSHAFPFNLVWRKPLPLNVKLFFWMMFLGKTLTVDNLNRKGQALSPICFMCKQLNESIPHIFLHCANALELWASLYVGSFGKTEILEFLGTRNAM</sequence>
<organism evidence="2 3">
    <name type="scientific">Thalictrum thalictroides</name>
    <name type="common">Rue-anemone</name>
    <name type="synonym">Anemone thalictroides</name>
    <dbReference type="NCBI Taxonomy" id="46969"/>
    <lineage>
        <taxon>Eukaryota</taxon>
        <taxon>Viridiplantae</taxon>
        <taxon>Streptophyta</taxon>
        <taxon>Embryophyta</taxon>
        <taxon>Tracheophyta</taxon>
        <taxon>Spermatophyta</taxon>
        <taxon>Magnoliopsida</taxon>
        <taxon>Ranunculales</taxon>
        <taxon>Ranunculaceae</taxon>
        <taxon>Thalictroideae</taxon>
        <taxon>Thalictrum</taxon>
    </lineage>
</organism>
<name>A0A7J6VHM9_THATH</name>
<dbReference type="Pfam" id="PF13966">
    <property type="entry name" value="zf-RVT"/>
    <property type="match status" value="1"/>
</dbReference>
<proteinExistence type="predicted"/>
<protein>
    <recommendedName>
        <fullName evidence="1">Reverse transcriptase zinc-binding domain-containing protein</fullName>
    </recommendedName>
</protein>
<reference evidence="2 3" key="1">
    <citation type="submission" date="2020-06" db="EMBL/GenBank/DDBJ databases">
        <title>Transcriptomic and genomic resources for Thalictrum thalictroides and T. hernandezii: Facilitating candidate gene discovery in an emerging model plant lineage.</title>
        <authorList>
            <person name="Arias T."/>
            <person name="Riano-Pachon D.M."/>
            <person name="Di Stilio V.S."/>
        </authorList>
    </citation>
    <scope>NUCLEOTIDE SEQUENCE [LARGE SCALE GENOMIC DNA]</scope>
    <source>
        <strain evidence="3">cv. WT478/WT964</strain>
        <tissue evidence="2">Leaves</tissue>
    </source>
</reference>
<gene>
    <name evidence="2" type="ORF">FRX31_026687</name>
</gene>
<comment type="caution">
    <text evidence="2">The sequence shown here is derived from an EMBL/GenBank/DDBJ whole genome shotgun (WGS) entry which is preliminary data.</text>
</comment>
<dbReference type="EMBL" id="JABWDY010033039">
    <property type="protein sequence ID" value="KAF5183725.1"/>
    <property type="molecule type" value="Genomic_DNA"/>
</dbReference>